<dbReference type="AlphaFoldDB" id="A0A3P6H0E5"/>
<dbReference type="Pfam" id="PF13456">
    <property type="entry name" value="RVT_3"/>
    <property type="match status" value="1"/>
</dbReference>
<protein>
    <recommendedName>
        <fullName evidence="1">RNase H type-1 domain-containing protein</fullName>
    </recommendedName>
</protein>
<evidence type="ECO:0000313" key="2">
    <source>
        <dbReference type="EMBL" id="VDD63514.1"/>
    </source>
</evidence>
<gene>
    <name evidence="2" type="ORF">BOLC6T38967H</name>
</gene>
<organism evidence="2">
    <name type="scientific">Brassica oleracea</name>
    <name type="common">Wild cabbage</name>
    <dbReference type="NCBI Taxonomy" id="3712"/>
    <lineage>
        <taxon>Eukaryota</taxon>
        <taxon>Viridiplantae</taxon>
        <taxon>Streptophyta</taxon>
        <taxon>Embryophyta</taxon>
        <taxon>Tracheophyta</taxon>
        <taxon>Spermatophyta</taxon>
        <taxon>Magnoliopsida</taxon>
        <taxon>eudicotyledons</taxon>
        <taxon>Gunneridae</taxon>
        <taxon>Pentapetalae</taxon>
        <taxon>rosids</taxon>
        <taxon>malvids</taxon>
        <taxon>Brassicales</taxon>
        <taxon>Brassicaceae</taxon>
        <taxon>Brassiceae</taxon>
        <taxon>Brassica</taxon>
    </lineage>
</organism>
<dbReference type="PANTHER" id="PTHR47074">
    <property type="entry name" value="BNAC02G40300D PROTEIN"/>
    <property type="match status" value="1"/>
</dbReference>
<dbReference type="GO" id="GO:0003676">
    <property type="term" value="F:nucleic acid binding"/>
    <property type="evidence" value="ECO:0007669"/>
    <property type="project" value="InterPro"/>
</dbReference>
<feature type="domain" description="RNase H type-1" evidence="1">
    <location>
        <begin position="20"/>
        <end position="111"/>
    </location>
</feature>
<dbReference type="Gene3D" id="3.30.420.10">
    <property type="entry name" value="Ribonuclease H-like superfamily/Ribonuclease H"/>
    <property type="match status" value="1"/>
</dbReference>
<dbReference type="InterPro" id="IPR036397">
    <property type="entry name" value="RNaseH_sf"/>
</dbReference>
<dbReference type="CDD" id="cd06222">
    <property type="entry name" value="RNase_H_like"/>
    <property type="match status" value="1"/>
</dbReference>
<dbReference type="InterPro" id="IPR052929">
    <property type="entry name" value="RNase_H-like_EbsB-rel"/>
</dbReference>
<dbReference type="EMBL" id="LR031880">
    <property type="protein sequence ID" value="VDD63514.1"/>
    <property type="molecule type" value="Genomic_DNA"/>
</dbReference>
<dbReference type="InterPro" id="IPR012337">
    <property type="entry name" value="RNaseH-like_sf"/>
</dbReference>
<accession>A0A3P6H0E5</accession>
<reference evidence="2" key="1">
    <citation type="submission" date="2018-11" db="EMBL/GenBank/DDBJ databases">
        <authorList>
            <consortium name="Genoscope - CEA"/>
            <person name="William W."/>
        </authorList>
    </citation>
    <scope>NUCLEOTIDE SEQUENCE</scope>
</reference>
<dbReference type="InterPro" id="IPR044730">
    <property type="entry name" value="RNase_H-like_dom_plant"/>
</dbReference>
<evidence type="ECO:0000259" key="1">
    <source>
        <dbReference type="Pfam" id="PF13456"/>
    </source>
</evidence>
<name>A0A3P6H0E5_BRAOL</name>
<dbReference type="InterPro" id="IPR002156">
    <property type="entry name" value="RNaseH_domain"/>
</dbReference>
<dbReference type="PANTHER" id="PTHR47074:SF49">
    <property type="entry name" value="POLYNUCLEOTIDYL TRANSFERASE, RIBONUCLEASE H-LIKE SUPERFAMILY PROTEIN"/>
    <property type="match status" value="1"/>
</dbReference>
<dbReference type="SUPFAM" id="SSF53098">
    <property type="entry name" value="Ribonuclease H-like"/>
    <property type="match status" value="1"/>
</dbReference>
<sequence length="121" mass="13242">MFIDLTSQSQEFNRGSTAQDYVSSALMAEGLAIRKALQHAISLNYAHIWIRSDSQVLIQAITTRRQLVELFGVLADIDSLAFSPSSPFYLCRFSFVSRSCNGAADNLAKACLSTHLANLGP</sequence>
<dbReference type="GO" id="GO:0004523">
    <property type="term" value="F:RNA-DNA hybrid ribonuclease activity"/>
    <property type="evidence" value="ECO:0007669"/>
    <property type="project" value="InterPro"/>
</dbReference>
<proteinExistence type="predicted"/>